<feature type="compositionally biased region" description="Polar residues" evidence="1">
    <location>
        <begin position="36"/>
        <end position="60"/>
    </location>
</feature>
<evidence type="ECO:0000256" key="1">
    <source>
        <dbReference type="SAM" id="MobiDB-lite"/>
    </source>
</evidence>
<protein>
    <submittedName>
        <fullName evidence="2">Uncharacterized protein</fullName>
    </submittedName>
</protein>
<gene>
    <name evidence="2" type="ORF">FOMG_18098</name>
</gene>
<reference evidence="2" key="1">
    <citation type="submission" date="2012-04" db="EMBL/GenBank/DDBJ databases">
        <title>The Genome Sequence of Fusarium oxysporum melonis.</title>
        <authorList>
            <consortium name="The Broad Institute Genome Sequencing Platform"/>
            <person name="Ma L.-J."/>
            <person name="Gale L.R."/>
            <person name="Schwartz D.C."/>
            <person name="Zhou S."/>
            <person name="Corby-Kistler H."/>
            <person name="Young S.K."/>
            <person name="Zeng Q."/>
            <person name="Gargeya S."/>
            <person name="Fitzgerald M."/>
            <person name="Haas B."/>
            <person name="Abouelleil A."/>
            <person name="Alvarado L."/>
            <person name="Arachchi H.M."/>
            <person name="Berlin A."/>
            <person name="Brown A."/>
            <person name="Chapman S.B."/>
            <person name="Chen Z."/>
            <person name="Dunbar C."/>
            <person name="Freedman E."/>
            <person name="Gearin G."/>
            <person name="Goldberg J."/>
            <person name="Griggs A."/>
            <person name="Gujja S."/>
            <person name="Heiman D."/>
            <person name="Howarth C."/>
            <person name="Larson L."/>
            <person name="Lui A."/>
            <person name="MacDonald P.J.P."/>
            <person name="Montmayeur A."/>
            <person name="Murphy C."/>
            <person name="Neiman D."/>
            <person name="Pearson M."/>
            <person name="Priest M."/>
            <person name="Roberts A."/>
            <person name="Saif S."/>
            <person name="Shea T."/>
            <person name="Shenoy N."/>
            <person name="Sisk P."/>
            <person name="Stolte C."/>
            <person name="Sykes S."/>
            <person name="Wortman J."/>
            <person name="Nusbaum C."/>
            <person name="Birren B."/>
        </authorList>
    </citation>
    <scope>NUCLEOTIDE SEQUENCE</scope>
    <source>
        <strain evidence="2">26406</strain>
    </source>
</reference>
<dbReference type="Proteomes" id="UP000030703">
    <property type="component" value="Unassembled WGS sequence"/>
</dbReference>
<evidence type="ECO:0000313" key="2">
    <source>
        <dbReference type="EMBL" id="EXK25244.1"/>
    </source>
</evidence>
<dbReference type="AlphaFoldDB" id="W9Z0B5"/>
<name>W9Z0B5_FUSOX</name>
<organism evidence="2">
    <name type="scientific">Fusarium oxysporum f. sp. melonis 26406</name>
    <dbReference type="NCBI Taxonomy" id="1089452"/>
    <lineage>
        <taxon>Eukaryota</taxon>
        <taxon>Fungi</taxon>
        <taxon>Dikarya</taxon>
        <taxon>Ascomycota</taxon>
        <taxon>Pezizomycotina</taxon>
        <taxon>Sordariomycetes</taxon>
        <taxon>Hypocreomycetidae</taxon>
        <taxon>Hypocreales</taxon>
        <taxon>Nectriaceae</taxon>
        <taxon>Fusarium</taxon>
        <taxon>Fusarium oxysporum species complex</taxon>
    </lineage>
</organism>
<sequence>MAYLTPYYPPPTDLNEPQTGSPPSHYFSPPQPPSSANIQNMYGSPRSTSNVPGYQQQTMQPEADADIYELARSAT</sequence>
<reference evidence="2" key="2">
    <citation type="submission" date="2012-05" db="EMBL/GenBank/DDBJ databases">
        <title>Annotation of the Genome Sequence of Fusarium oxysporum f. sp. melonis 26406.</title>
        <authorList>
            <consortium name="The Broad Institute Genomics Platform"/>
            <person name="Ma L.-J."/>
            <person name="Corby-Kistler H."/>
            <person name="Broz K."/>
            <person name="Gale L.R."/>
            <person name="Jonkers W."/>
            <person name="O'Donnell K."/>
            <person name="Ploetz R."/>
            <person name="Steinberg C."/>
            <person name="Schwartz D.C."/>
            <person name="VanEtten H."/>
            <person name="Zhou S."/>
            <person name="Young S.K."/>
            <person name="Zeng Q."/>
            <person name="Gargeya S."/>
            <person name="Fitzgerald M."/>
            <person name="Abouelleil A."/>
            <person name="Alvarado L."/>
            <person name="Chapman S.B."/>
            <person name="Gainer-Dewar J."/>
            <person name="Goldberg J."/>
            <person name="Griggs A."/>
            <person name="Gujja S."/>
            <person name="Hansen M."/>
            <person name="Howarth C."/>
            <person name="Imamovic A."/>
            <person name="Ireland A."/>
            <person name="Larimer J."/>
            <person name="McCowan C."/>
            <person name="Murphy C."/>
            <person name="Pearson M."/>
            <person name="Poon T.W."/>
            <person name="Priest M."/>
            <person name="Roberts A."/>
            <person name="Saif S."/>
            <person name="Shea T."/>
            <person name="Sykes S."/>
            <person name="Wortman J."/>
            <person name="Nusbaum C."/>
            <person name="Birren B."/>
        </authorList>
    </citation>
    <scope>NUCLEOTIDE SEQUENCE</scope>
    <source>
        <strain evidence="2">26406</strain>
    </source>
</reference>
<proteinExistence type="predicted"/>
<dbReference type="HOGENOM" id="CLU_2671170_0_0_1"/>
<dbReference type="EMBL" id="JH659415">
    <property type="protein sequence ID" value="EXK25244.1"/>
    <property type="molecule type" value="Genomic_DNA"/>
</dbReference>
<accession>W9Z0B5</accession>
<feature type="region of interest" description="Disordered" evidence="1">
    <location>
        <begin position="1"/>
        <end position="75"/>
    </location>
</feature>
<dbReference type="VEuPathDB" id="FungiDB:FOMG_18098"/>